<dbReference type="Gene3D" id="3.90.176.10">
    <property type="entry name" value="Toxin ADP-ribosyltransferase, Chain A, domain 1"/>
    <property type="match status" value="1"/>
</dbReference>
<reference evidence="2" key="1">
    <citation type="journal article" date="2019" name="Plant J.">
        <title>Chlorella vulgaris genome assembly and annotation reveals the molecular basis for metabolic acclimation to high light conditions.</title>
        <authorList>
            <person name="Cecchin M."/>
            <person name="Marcolungo L."/>
            <person name="Rossato M."/>
            <person name="Girolomoni L."/>
            <person name="Cosentino E."/>
            <person name="Cuine S."/>
            <person name="Li-Beisson Y."/>
            <person name="Delledonne M."/>
            <person name="Ballottari M."/>
        </authorList>
    </citation>
    <scope>NUCLEOTIDE SEQUENCE</scope>
    <source>
        <strain evidence="2">211/11P</strain>
    </source>
</reference>
<protein>
    <submittedName>
        <fullName evidence="2">Uncharacterized protein</fullName>
    </submittedName>
</protein>
<keyword evidence="3" id="KW-1185">Reference proteome</keyword>
<organism evidence="2 3">
    <name type="scientific">Chlorella vulgaris</name>
    <name type="common">Green alga</name>
    <dbReference type="NCBI Taxonomy" id="3077"/>
    <lineage>
        <taxon>Eukaryota</taxon>
        <taxon>Viridiplantae</taxon>
        <taxon>Chlorophyta</taxon>
        <taxon>core chlorophytes</taxon>
        <taxon>Trebouxiophyceae</taxon>
        <taxon>Chlorellales</taxon>
        <taxon>Chlorellaceae</taxon>
        <taxon>Chlorella clade</taxon>
        <taxon>Chlorella</taxon>
    </lineage>
</organism>
<gene>
    <name evidence="2" type="ORF">D9Q98_004073</name>
</gene>
<evidence type="ECO:0000256" key="1">
    <source>
        <dbReference type="SAM" id="MobiDB-lite"/>
    </source>
</evidence>
<dbReference type="AlphaFoldDB" id="A0A9D4TR97"/>
<name>A0A9D4TR97_CHLVU</name>
<evidence type="ECO:0000313" key="3">
    <source>
        <dbReference type="Proteomes" id="UP001055712"/>
    </source>
</evidence>
<dbReference type="Proteomes" id="UP001055712">
    <property type="component" value="Unassembled WGS sequence"/>
</dbReference>
<reference evidence="2" key="2">
    <citation type="submission" date="2020-11" db="EMBL/GenBank/DDBJ databases">
        <authorList>
            <person name="Cecchin M."/>
            <person name="Marcolungo L."/>
            <person name="Rossato M."/>
            <person name="Girolomoni L."/>
            <person name="Cosentino E."/>
            <person name="Cuine S."/>
            <person name="Li-Beisson Y."/>
            <person name="Delledonne M."/>
            <person name="Ballottari M."/>
        </authorList>
    </citation>
    <scope>NUCLEOTIDE SEQUENCE</scope>
    <source>
        <strain evidence="2">211/11P</strain>
        <tissue evidence="2">Whole cell</tissue>
    </source>
</reference>
<sequence>MKKDLTRLPKLRNVRRNGSDVWTGGNSTSIQDRRRGKTVGRYANDDDRMLAFLMQSAIKAPRVPLHVDPGMSLYRGVKAAEVPKVGDTVTDPGYSAFSRNEAFAIHHILHGLGRHGDKVRVLYVLHARDVVKGTPWIWFADFNEMRGESTINDTWHYSSFPFEKEVLLPPGTFTVKSVIRRETQFRNQSYPYHEVHVTFRPDVTATATRQYKGKNVMLIKKPLRKGYDTNEYDYTAYGRLFENGTNATVAGPRDAKGRAFLMGARGGVYVLDARGKRQRPAVGDSAQRQRVRHR</sequence>
<dbReference type="EMBL" id="SIDB01000005">
    <property type="protein sequence ID" value="KAI3432524.1"/>
    <property type="molecule type" value="Genomic_DNA"/>
</dbReference>
<comment type="caution">
    <text evidence="2">The sequence shown here is derived from an EMBL/GenBank/DDBJ whole genome shotgun (WGS) entry which is preliminary data.</text>
</comment>
<evidence type="ECO:0000313" key="2">
    <source>
        <dbReference type="EMBL" id="KAI3432524.1"/>
    </source>
</evidence>
<accession>A0A9D4TR97</accession>
<dbReference type="SUPFAM" id="SSF56399">
    <property type="entry name" value="ADP-ribosylation"/>
    <property type="match status" value="1"/>
</dbReference>
<proteinExistence type="predicted"/>
<feature type="region of interest" description="Disordered" evidence="1">
    <location>
        <begin position="16"/>
        <end position="35"/>
    </location>
</feature>